<dbReference type="GO" id="GO:0003824">
    <property type="term" value="F:catalytic activity"/>
    <property type="evidence" value="ECO:0007669"/>
    <property type="project" value="InterPro"/>
</dbReference>
<dbReference type="InterPro" id="IPR036691">
    <property type="entry name" value="Endo/exonu/phosph_ase_sf"/>
</dbReference>
<dbReference type="Proteomes" id="UP001295444">
    <property type="component" value="Chromosome 01"/>
</dbReference>
<evidence type="ECO:0000313" key="3">
    <source>
        <dbReference type="EMBL" id="CAH2221896.1"/>
    </source>
</evidence>
<keyword evidence="4" id="KW-1185">Reference proteome</keyword>
<dbReference type="InterPro" id="IPR005135">
    <property type="entry name" value="Endo/exonuclease/phosphatase"/>
</dbReference>
<evidence type="ECO:0000313" key="4">
    <source>
        <dbReference type="Proteomes" id="UP001295444"/>
    </source>
</evidence>
<dbReference type="SUPFAM" id="SSF56219">
    <property type="entry name" value="DNase I-like"/>
    <property type="match status" value="1"/>
</dbReference>
<evidence type="ECO:0000256" key="1">
    <source>
        <dbReference type="SAM" id="MobiDB-lite"/>
    </source>
</evidence>
<sequence length="424" mass="48264">MAYNRAPLSVMTLNCRGLNIPERRSHLLRILRQKHISIAMLQETHFRENAAPKLRSAHHPLHYCNNHPTARRAGVAILLAANLDFQELDRLADDQGRFLFLKGTIADRMSIRKTLGELALVDCWRTLHPSIKDYTHYSVIHKRYSRIDYVFIKQEGSLRTASIELATWSDHGSVRVELESPLFKPATWTWCLNESLLQDPGSTRAMADAYKSITRLESQHKRSHLTSTYGELMEARRTLQTLLTQRHHRSLQRSRSFFYTHANKGGKFLARLLKGDTPRTQVRKLRLSTGSISPYPEEIAGEFREYYNSLYNLYPPEDTAHRRESSSLIQTYLQDNVRKRMNPETADMLDESISTEDLAAALKGTKTGRAPGPDGFSTGYYKHFATTLLPWLTKAGGPGGGLGQGDDMELTRPVRHEAHSVPIT</sequence>
<name>A0AAD1VNX7_PELCU</name>
<proteinExistence type="predicted"/>
<evidence type="ECO:0000259" key="2">
    <source>
        <dbReference type="Pfam" id="PF03372"/>
    </source>
</evidence>
<feature type="domain" description="Endonuclease/exonuclease/phosphatase" evidence="2">
    <location>
        <begin position="11"/>
        <end position="89"/>
    </location>
</feature>
<organism evidence="3 4">
    <name type="scientific">Pelobates cultripes</name>
    <name type="common">Western spadefoot toad</name>
    <dbReference type="NCBI Taxonomy" id="61616"/>
    <lineage>
        <taxon>Eukaryota</taxon>
        <taxon>Metazoa</taxon>
        <taxon>Chordata</taxon>
        <taxon>Craniata</taxon>
        <taxon>Vertebrata</taxon>
        <taxon>Euteleostomi</taxon>
        <taxon>Amphibia</taxon>
        <taxon>Batrachia</taxon>
        <taxon>Anura</taxon>
        <taxon>Pelobatoidea</taxon>
        <taxon>Pelobatidae</taxon>
        <taxon>Pelobates</taxon>
    </lineage>
</organism>
<feature type="region of interest" description="Disordered" evidence="1">
    <location>
        <begin position="398"/>
        <end position="424"/>
    </location>
</feature>
<dbReference type="PANTHER" id="PTHR19446">
    <property type="entry name" value="REVERSE TRANSCRIPTASES"/>
    <property type="match status" value="1"/>
</dbReference>
<dbReference type="AlphaFoldDB" id="A0AAD1VNX7"/>
<feature type="compositionally biased region" description="Basic and acidic residues" evidence="1">
    <location>
        <begin position="409"/>
        <end position="424"/>
    </location>
</feature>
<dbReference type="EMBL" id="OW240912">
    <property type="protein sequence ID" value="CAH2221896.1"/>
    <property type="molecule type" value="Genomic_DNA"/>
</dbReference>
<dbReference type="Gene3D" id="3.60.10.10">
    <property type="entry name" value="Endonuclease/exonuclease/phosphatase"/>
    <property type="match status" value="2"/>
</dbReference>
<reference evidence="3" key="1">
    <citation type="submission" date="2022-03" db="EMBL/GenBank/DDBJ databases">
        <authorList>
            <person name="Alioto T."/>
            <person name="Alioto T."/>
            <person name="Gomez Garrido J."/>
        </authorList>
    </citation>
    <scope>NUCLEOTIDE SEQUENCE</scope>
</reference>
<gene>
    <name evidence="3" type="ORF">PECUL_23A001166</name>
</gene>
<protein>
    <submittedName>
        <fullName evidence="3">DUF1725 domain-containing</fullName>
    </submittedName>
</protein>
<accession>A0AAD1VNX7</accession>
<dbReference type="Pfam" id="PF03372">
    <property type="entry name" value="Exo_endo_phos"/>
    <property type="match status" value="1"/>
</dbReference>